<evidence type="ECO:0000313" key="2">
    <source>
        <dbReference type="Proteomes" id="UP000289340"/>
    </source>
</evidence>
<protein>
    <recommendedName>
        <fullName evidence="3">Sphingomyelin phosphodiesterase 4</fullName>
    </recommendedName>
</protein>
<dbReference type="AlphaFoldDB" id="A0A445G6S1"/>
<organism evidence="1 2">
    <name type="scientific">Glycine soja</name>
    <name type="common">Wild soybean</name>
    <dbReference type="NCBI Taxonomy" id="3848"/>
    <lineage>
        <taxon>Eukaryota</taxon>
        <taxon>Viridiplantae</taxon>
        <taxon>Streptophyta</taxon>
        <taxon>Embryophyta</taxon>
        <taxon>Tracheophyta</taxon>
        <taxon>Spermatophyta</taxon>
        <taxon>Magnoliopsida</taxon>
        <taxon>eudicotyledons</taxon>
        <taxon>Gunneridae</taxon>
        <taxon>Pentapetalae</taxon>
        <taxon>rosids</taxon>
        <taxon>fabids</taxon>
        <taxon>Fabales</taxon>
        <taxon>Fabaceae</taxon>
        <taxon>Papilionoideae</taxon>
        <taxon>50 kb inversion clade</taxon>
        <taxon>NPAAA clade</taxon>
        <taxon>indigoferoid/millettioid clade</taxon>
        <taxon>Phaseoleae</taxon>
        <taxon>Glycine</taxon>
        <taxon>Glycine subgen. Soja</taxon>
    </lineage>
</organism>
<dbReference type="PANTHER" id="PTHR31801:SF1">
    <property type="entry name" value="SPHINGOMYELIN PHOSPHODIESTERASE"/>
    <property type="match status" value="1"/>
</dbReference>
<keyword evidence="2" id="KW-1185">Reference proteome</keyword>
<dbReference type="Gramene" id="XM_028355098.1">
    <property type="protein sequence ID" value="XP_028210899.1"/>
    <property type="gene ID" value="LOC114393695"/>
</dbReference>
<reference evidence="1 2" key="1">
    <citation type="submission" date="2018-09" db="EMBL/GenBank/DDBJ databases">
        <title>A high-quality reference genome of wild soybean provides a powerful tool to mine soybean genomes.</title>
        <authorList>
            <person name="Xie M."/>
            <person name="Chung C.Y.L."/>
            <person name="Li M.-W."/>
            <person name="Wong F.-L."/>
            <person name="Chan T.-F."/>
            <person name="Lam H.-M."/>
        </authorList>
    </citation>
    <scope>NUCLEOTIDE SEQUENCE [LARGE SCALE GENOMIC DNA]</scope>
    <source>
        <strain evidence="2">cv. W05</strain>
        <tissue evidence="1">Hypocotyl of etiolated seedlings</tissue>
    </source>
</reference>
<evidence type="ECO:0000313" key="1">
    <source>
        <dbReference type="EMBL" id="RZB56871.1"/>
    </source>
</evidence>
<comment type="caution">
    <text evidence="1">The sequence shown here is derived from an EMBL/GenBank/DDBJ whole genome shotgun (WGS) entry which is preliminary data.</text>
</comment>
<dbReference type="PANTHER" id="PTHR31801">
    <property type="entry name" value="ALTERED INHERITANCE OF MITOCHONDRIA PROTEIN 24, MITOCHONDRIAL"/>
    <property type="match status" value="1"/>
</dbReference>
<proteinExistence type="predicted"/>
<name>A0A445G6S1_GLYSO</name>
<dbReference type="Proteomes" id="UP000289340">
    <property type="component" value="Chromosome 17"/>
</dbReference>
<dbReference type="EMBL" id="QZWG01000017">
    <property type="protein sequence ID" value="RZB56871.1"/>
    <property type="molecule type" value="Genomic_DNA"/>
</dbReference>
<evidence type="ECO:0008006" key="3">
    <source>
        <dbReference type="Google" id="ProtNLM"/>
    </source>
</evidence>
<gene>
    <name evidence="1" type="ORF">D0Y65_045820</name>
</gene>
<sequence>MPSHSSSTFDSLSKSQDLSSAIQSATTPSQISSACASIETFLHSHSPDQSRHFFSLAFPTLISKLFGFDDSSNAWILHRHSSADGDLSQTLFSLLSPSGNLAAAIAAVDRLSLVKYVFPAERLPHWTRSFLSDTDSRSLSDLCPSLFKPSPSPSQIQFNVFEYFFFWFAYYPVSKGKNDNNECVSVNKRVKKFRLEDWTNTWTSSIPGFSASSSSKRCSSEGKPQCDLYTRLLCAYLRAFVPSYDFHAHQPYRTSILHYGSGYDSSVSARAEFVVNALIHFWLVDNDFSPLPASVCRSLRVSFPAGETPPPPGLGEVVRLFVRYLNLSTVATFRENGGGGECGTPWWRALEGAKSKDLGSLSSVRSLGCWNFCLQRPLYRYLLRTFLFCPMAASVKNVSQVLSVWVGYLEPWTMNADEFSNMDGFNGEKKEDSVPASAGDGFSPQWQDYVLSNYLYYSSLVMHFIGFAHRFLHSDVEVVVQMVLKVLDTLTSSKELIDLLKTVDSLFHSKQVGSGKAMLNNLYRYVPIIHEQLQDWEDGLCETDADGSFLHENWNKDLRLYADGEDGGQQLLQLFILRAEAELQAISGDNLVPSLRCIDSLKAKLGCLFDGHAIIKSLSTCTEPMPHQQSRDEIFKPRRGAGNYAFADVKYKGDWMRRPISNDEIAWLAKILIRLSDWLNESLGLNQAESNQVSSTVSYVEVSADVAAHIWGPYKALKVFLCTIGSWFLFLGAASLGCMRKHGLRVNLRLLASKKFVMVFVLYSVFKILKKLIRSFSGMLGRI</sequence>
<accession>A0A445G6S1</accession>